<dbReference type="AlphaFoldDB" id="A0A914Q8H2"/>
<dbReference type="WBParaSite" id="PDA_v2.g25372.t1">
    <property type="protein sequence ID" value="PDA_v2.g25372.t1"/>
    <property type="gene ID" value="PDA_v2.g25372"/>
</dbReference>
<dbReference type="Proteomes" id="UP000887578">
    <property type="component" value="Unplaced"/>
</dbReference>
<feature type="region of interest" description="Disordered" evidence="1">
    <location>
        <begin position="1"/>
        <end position="31"/>
    </location>
</feature>
<protein>
    <submittedName>
        <fullName evidence="3">Uncharacterized protein</fullName>
    </submittedName>
</protein>
<accession>A0A914Q8H2</accession>
<evidence type="ECO:0000313" key="3">
    <source>
        <dbReference type="WBParaSite" id="PDA_v2.g25372.t1"/>
    </source>
</evidence>
<evidence type="ECO:0000313" key="2">
    <source>
        <dbReference type="Proteomes" id="UP000887578"/>
    </source>
</evidence>
<evidence type="ECO:0000256" key="1">
    <source>
        <dbReference type="SAM" id="MobiDB-lite"/>
    </source>
</evidence>
<feature type="compositionally biased region" description="Polar residues" evidence="1">
    <location>
        <begin position="15"/>
        <end position="27"/>
    </location>
</feature>
<sequence>MLNQAIAEKRMNPAERQQFNRSMPSSRSLKRMLRRATAPEDYPADFGIDDIPDELKNSPFEGGGVMAHFGAEHLRQSDPSFKSAYRVFRDLLRDSVIEWDKSVGGTELPFRKNAYVDRERRIIDKKYEFAVRLAVENIILMDDLIKYAEHQAYNTTPDYDDEAVNQAVAMPLPIIPPIRPQLQQIPPIRPQLQNQNQHLINPNLLGNPFNEAQQQQIFMNQQMQMLML</sequence>
<organism evidence="2 3">
    <name type="scientific">Panagrolaimus davidi</name>
    <dbReference type="NCBI Taxonomy" id="227884"/>
    <lineage>
        <taxon>Eukaryota</taxon>
        <taxon>Metazoa</taxon>
        <taxon>Ecdysozoa</taxon>
        <taxon>Nematoda</taxon>
        <taxon>Chromadorea</taxon>
        <taxon>Rhabditida</taxon>
        <taxon>Tylenchina</taxon>
        <taxon>Panagrolaimomorpha</taxon>
        <taxon>Panagrolaimoidea</taxon>
        <taxon>Panagrolaimidae</taxon>
        <taxon>Panagrolaimus</taxon>
    </lineage>
</organism>
<proteinExistence type="predicted"/>
<name>A0A914Q8H2_9BILA</name>
<keyword evidence="2" id="KW-1185">Reference proteome</keyword>
<reference evidence="3" key="1">
    <citation type="submission" date="2022-11" db="UniProtKB">
        <authorList>
            <consortium name="WormBaseParasite"/>
        </authorList>
    </citation>
    <scope>IDENTIFICATION</scope>
</reference>